<keyword evidence="2" id="KW-1185">Reference proteome</keyword>
<dbReference type="EMBL" id="AP026561">
    <property type="protein sequence ID" value="BDP43314.1"/>
    <property type="molecule type" value="Genomic_DNA"/>
</dbReference>
<protein>
    <submittedName>
        <fullName evidence="1">Uncharacterized protein</fullName>
    </submittedName>
</protein>
<organism evidence="1 2">
    <name type="scientific">Deinococcus aetherius</name>
    <dbReference type="NCBI Taxonomy" id="200252"/>
    <lineage>
        <taxon>Bacteria</taxon>
        <taxon>Thermotogati</taxon>
        <taxon>Deinococcota</taxon>
        <taxon>Deinococci</taxon>
        <taxon>Deinococcales</taxon>
        <taxon>Deinococcaceae</taxon>
        <taxon>Deinococcus</taxon>
    </lineage>
</organism>
<gene>
    <name evidence="1" type="ORF">DAETH_32830</name>
</gene>
<proteinExistence type="predicted"/>
<accession>A0ABN6RKR3</accession>
<reference evidence="1" key="1">
    <citation type="submission" date="2022-07" db="EMBL/GenBank/DDBJ databases">
        <title>Complete Genome Sequence of the Radioresistant Bacterium Deinococcus aetherius ST0316, Isolated from the Air Dust collected in Lower Stratosphere above Japan.</title>
        <authorList>
            <person name="Satoh K."/>
            <person name="Hagiwara K."/>
            <person name="Katsumata K."/>
            <person name="Kubo A."/>
            <person name="Yokobori S."/>
            <person name="Yamagishi A."/>
            <person name="Oono Y."/>
            <person name="Narumi I."/>
        </authorList>
    </citation>
    <scope>NUCLEOTIDE SEQUENCE</scope>
    <source>
        <strain evidence="1">ST0316</strain>
        <plasmid evidence="1">pDAETH-1</plasmid>
    </source>
</reference>
<sequence>MWTLLRLKRAFPPSRRAGRRAGGKELALLSRPAQRGVPSEALEAQGEACAERSRSAALVKNRRFPLSFRKTVPIRMLG</sequence>
<evidence type="ECO:0000313" key="1">
    <source>
        <dbReference type="EMBL" id="BDP43314.1"/>
    </source>
</evidence>
<geneLocation type="plasmid" evidence="1 2">
    <name>pDAETH-1</name>
</geneLocation>
<evidence type="ECO:0000313" key="2">
    <source>
        <dbReference type="Proteomes" id="UP001064971"/>
    </source>
</evidence>
<dbReference type="Proteomes" id="UP001064971">
    <property type="component" value="Plasmid pDAETH-1"/>
</dbReference>
<keyword evidence="1" id="KW-0614">Plasmid</keyword>
<name>A0ABN6RKR3_9DEIO</name>